<dbReference type="RefSeq" id="WP_085108216.1">
    <property type="nucleotide sequence ID" value="NZ_FXAC01000018.1"/>
</dbReference>
<evidence type="ECO:0000256" key="6">
    <source>
        <dbReference type="RuleBase" id="RU363032"/>
    </source>
</evidence>
<feature type="transmembrane region" description="Helical" evidence="6">
    <location>
        <begin position="79"/>
        <end position="100"/>
    </location>
</feature>
<feature type="compositionally biased region" description="Low complexity" evidence="7">
    <location>
        <begin position="247"/>
        <end position="261"/>
    </location>
</feature>
<dbReference type="InterPro" id="IPR035906">
    <property type="entry name" value="MetI-like_sf"/>
</dbReference>
<reference evidence="10" key="1">
    <citation type="submission" date="2017-04" db="EMBL/GenBank/DDBJ databases">
        <authorList>
            <person name="Varghese N."/>
            <person name="Submissions S."/>
        </authorList>
    </citation>
    <scope>NUCLEOTIDE SEQUENCE [LARGE SCALE GENOMIC DNA]</scope>
    <source>
        <strain evidence="10">NIO-1021</strain>
    </source>
</reference>
<keyword evidence="4 6" id="KW-1133">Transmembrane helix</keyword>
<dbReference type="GO" id="GO:0005886">
    <property type="term" value="C:plasma membrane"/>
    <property type="evidence" value="ECO:0007669"/>
    <property type="project" value="UniProtKB-SubCell"/>
</dbReference>
<sequence>MNWLPNNWSTVLDLAGAHLIQSIVPVVVGLLISVPLARLATSRRWLRPVFVTGSSLLYTIPSLTLFVVLPLILGTGITSVVNVIVALTLYVIAILVRSCVDAFESLDRDVLQAATSLGYKPVRRFFGVELPLAVPVMIAGLRVATVSNISMVSVGAVIGIQSLGTLFTDGLRRSIVSEIVVGIVATVLIAIVLDQLLRLLGHVLTRWQRTGTTTARERRRAGAARHDSANGRVDRPGGGDPEGRDSVAGAPAGAGAVAAVEARGDRA</sequence>
<keyword evidence="3 6" id="KW-0812">Transmembrane</keyword>
<dbReference type="SUPFAM" id="SSF161098">
    <property type="entry name" value="MetI-like"/>
    <property type="match status" value="1"/>
</dbReference>
<organism evidence="9 10">
    <name type="scientific">Kocuria marina subsp. indica</name>
    <dbReference type="NCBI Taxonomy" id="1049583"/>
    <lineage>
        <taxon>Bacteria</taxon>
        <taxon>Bacillati</taxon>
        <taxon>Actinomycetota</taxon>
        <taxon>Actinomycetes</taxon>
        <taxon>Micrococcales</taxon>
        <taxon>Micrococcaceae</taxon>
        <taxon>Kocuria</taxon>
    </lineage>
</organism>
<evidence type="ECO:0000313" key="9">
    <source>
        <dbReference type="EMBL" id="SMF24723.1"/>
    </source>
</evidence>
<dbReference type="Proteomes" id="UP000192929">
    <property type="component" value="Unassembled WGS sequence"/>
</dbReference>
<dbReference type="Pfam" id="PF00528">
    <property type="entry name" value="BPD_transp_1"/>
    <property type="match status" value="1"/>
</dbReference>
<dbReference type="AlphaFoldDB" id="A0A1X7DZP9"/>
<protein>
    <submittedName>
        <fullName evidence="9">Osmoprotectant transport system permease protein</fullName>
    </submittedName>
</protein>
<feature type="transmembrane region" description="Helical" evidence="6">
    <location>
        <begin position="132"/>
        <end position="159"/>
    </location>
</feature>
<keyword evidence="2 6" id="KW-0813">Transport</keyword>
<keyword evidence="5 6" id="KW-0472">Membrane</keyword>
<evidence type="ECO:0000256" key="1">
    <source>
        <dbReference type="ARBA" id="ARBA00004141"/>
    </source>
</evidence>
<feature type="transmembrane region" description="Helical" evidence="6">
    <location>
        <begin position="15"/>
        <end position="37"/>
    </location>
</feature>
<dbReference type="PANTHER" id="PTHR30177:SF4">
    <property type="entry name" value="OSMOPROTECTANT IMPORT PERMEASE PROTEIN OSMW"/>
    <property type="match status" value="1"/>
</dbReference>
<comment type="subcellular location">
    <subcellularLocation>
        <location evidence="6">Cell membrane</location>
        <topology evidence="6">Multi-pass membrane protein</topology>
    </subcellularLocation>
    <subcellularLocation>
        <location evidence="1">Membrane</location>
        <topology evidence="1">Multi-pass membrane protein</topology>
    </subcellularLocation>
</comment>
<comment type="similarity">
    <text evidence="6">Belongs to the binding-protein-dependent transport system permease family.</text>
</comment>
<evidence type="ECO:0000256" key="2">
    <source>
        <dbReference type="ARBA" id="ARBA00022448"/>
    </source>
</evidence>
<evidence type="ECO:0000256" key="7">
    <source>
        <dbReference type="SAM" id="MobiDB-lite"/>
    </source>
</evidence>
<feature type="domain" description="ABC transmembrane type-1" evidence="8">
    <location>
        <begin position="15"/>
        <end position="197"/>
    </location>
</feature>
<dbReference type="EMBL" id="FXAC01000018">
    <property type="protein sequence ID" value="SMF24723.1"/>
    <property type="molecule type" value="Genomic_DNA"/>
</dbReference>
<evidence type="ECO:0000256" key="3">
    <source>
        <dbReference type="ARBA" id="ARBA00022692"/>
    </source>
</evidence>
<name>A0A1X7DZP9_9MICC</name>
<dbReference type="InterPro" id="IPR000515">
    <property type="entry name" value="MetI-like"/>
</dbReference>
<dbReference type="GO" id="GO:0031460">
    <property type="term" value="P:glycine betaine transport"/>
    <property type="evidence" value="ECO:0007669"/>
    <property type="project" value="TreeGrafter"/>
</dbReference>
<dbReference type="Gene3D" id="1.10.3720.10">
    <property type="entry name" value="MetI-like"/>
    <property type="match status" value="1"/>
</dbReference>
<evidence type="ECO:0000259" key="8">
    <source>
        <dbReference type="PROSITE" id="PS50928"/>
    </source>
</evidence>
<proteinExistence type="inferred from homology"/>
<dbReference type="GO" id="GO:0055085">
    <property type="term" value="P:transmembrane transport"/>
    <property type="evidence" value="ECO:0007669"/>
    <property type="project" value="InterPro"/>
</dbReference>
<evidence type="ECO:0000256" key="5">
    <source>
        <dbReference type="ARBA" id="ARBA00023136"/>
    </source>
</evidence>
<gene>
    <name evidence="9" type="ORF">SAMN06296028_11829</name>
</gene>
<evidence type="ECO:0000256" key="4">
    <source>
        <dbReference type="ARBA" id="ARBA00022989"/>
    </source>
</evidence>
<feature type="transmembrane region" description="Helical" evidence="6">
    <location>
        <begin position="179"/>
        <end position="200"/>
    </location>
</feature>
<feature type="transmembrane region" description="Helical" evidence="6">
    <location>
        <begin position="49"/>
        <end position="73"/>
    </location>
</feature>
<accession>A0A1X7DZP9</accession>
<dbReference type="InterPro" id="IPR051204">
    <property type="entry name" value="ABC_transp_perm/SBD"/>
</dbReference>
<feature type="compositionally biased region" description="Basic and acidic residues" evidence="7">
    <location>
        <begin position="224"/>
        <end position="245"/>
    </location>
</feature>
<dbReference type="PROSITE" id="PS50928">
    <property type="entry name" value="ABC_TM1"/>
    <property type="match status" value="1"/>
</dbReference>
<dbReference type="PANTHER" id="PTHR30177">
    <property type="entry name" value="GLYCINE BETAINE/L-PROLINE TRANSPORT SYSTEM PERMEASE PROTEIN PROW"/>
    <property type="match status" value="1"/>
</dbReference>
<keyword evidence="10" id="KW-1185">Reference proteome</keyword>
<feature type="region of interest" description="Disordered" evidence="7">
    <location>
        <begin position="211"/>
        <end position="267"/>
    </location>
</feature>
<evidence type="ECO:0000313" key="10">
    <source>
        <dbReference type="Proteomes" id="UP000192929"/>
    </source>
</evidence>
<dbReference type="CDD" id="cd06261">
    <property type="entry name" value="TM_PBP2"/>
    <property type="match status" value="1"/>
</dbReference>